<evidence type="ECO:0000313" key="1">
    <source>
        <dbReference type="EMBL" id="SDK84573.1"/>
    </source>
</evidence>
<evidence type="ECO:0000313" key="2">
    <source>
        <dbReference type="Proteomes" id="UP000198662"/>
    </source>
</evidence>
<accession>A0A1G9F8P9</accession>
<protein>
    <submittedName>
        <fullName evidence="1">Molybdopterin synthase subunit MoaD</fullName>
    </submittedName>
</protein>
<dbReference type="Pfam" id="PF02597">
    <property type="entry name" value="ThiS"/>
    <property type="match status" value="1"/>
</dbReference>
<proteinExistence type="predicted"/>
<dbReference type="EMBL" id="FNGF01000002">
    <property type="protein sequence ID" value="SDK84573.1"/>
    <property type="molecule type" value="Genomic_DNA"/>
</dbReference>
<name>A0A1G9F8P9_9ACTN</name>
<dbReference type="STRING" id="380244.SAMN05216298_1637"/>
<dbReference type="Gene3D" id="3.10.20.30">
    <property type="match status" value="1"/>
</dbReference>
<dbReference type="SUPFAM" id="SSF54285">
    <property type="entry name" value="MoaD/ThiS"/>
    <property type="match status" value="1"/>
</dbReference>
<dbReference type="RefSeq" id="WP_091045861.1">
    <property type="nucleotide sequence ID" value="NZ_FNGF01000002.1"/>
</dbReference>
<dbReference type="OrthoDB" id="9156098at2"/>
<keyword evidence="2" id="KW-1185">Reference proteome</keyword>
<gene>
    <name evidence="1" type="ORF">SAMN05216298_1637</name>
</gene>
<reference evidence="2" key="1">
    <citation type="submission" date="2016-10" db="EMBL/GenBank/DDBJ databases">
        <authorList>
            <person name="Varghese N."/>
            <person name="Submissions S."/>
        </authorList>
    </citation>
    <scope>NUCLEOTIDE SEQUENCE [LARGE SCALE GENOMIC DNA]</scope>
    <source>
        <strain evidence="2">CGMCC 4.3147</strain>
    </source>
</reference>
<dbReference type="PANTHER" id="PTHR38031">
    <property type="entry name" value="SULFUR CARRIER PROTEIN SLR0821-RELATED"/>
    <property type="match status" value="1"/>
</dbReference>
<organism evidence="1 2">
    <name type="scientific">Glycomyces sambucus</name>
    <dbReference type="NCBI Taxonomy" id="380244"/>
    <lineage>
        <taxon>Bacteria</taxon>
        <taxon>Bacillati</taxon>
        <taxon>Actinomycetota</taxon>
        <taxon>Actinomycetes</taxon>
        <taxon>Glycomycetales</taxon>
        <taxon>Glycomycetaceae</taxon>
        <taxon>Glycomyces</taxon>
    </lineage>
</organism>
<dbReference type="InterPro" id="IPR012675">
    <property type="entry name" value="Beta-grasp_dom_sf"/>
</dbReference>
<dbReference type="AlphaFoldDB" id="A0A1G9F8P9"/>
<dbReference type="InterPro" id="IPR052045">
    <property type="entry name" value="Sulfur_Carrier/Prot_Modifier"/>
</dbReference>
<dbReference type="InterPro" id="IPR016155">
    <property type="entry name" value="Mopterin_synth/thiamin_S_b"/>
</dbReference>
<sequence>MSTDVKIPAALASECGGARHLTVDLDEHATLADLLDAVAAAHPRLGRRLRDESGRLRRFVNVYIGDEESRRLQGLDTPLDGREIQILPSIAGG</sequence>
<dbReference type="PANTHER" id="PTHR38031:SF1">
    <property type="entry name" value="SULFUR CARRIER PROTEIN CYSO"/>
    <property type="match status" value="1"/>
</dbReference>
<dbReference type="Proteomes" id="UP000198662">
    <property type="component" value="Unassembled WGS sequence"/>
</dbReference>
<dbReference type="InterPro" id="IPR003749">
    <property type="entry name" value="ThiS/MoaD-like"/>
</dbReference>